<dbReference type="SUPFAM" id="SSF47413">
    <property type="entry name" value="lambda repressor-like DNA-binding domains"/>
    <property type="match status" value="1"/>
</dbReference>
<dbReference type="CDD" id="cd00093">
    <property type="entry name" value="HTH_XRE"/>
    <property type="match status" value="1"/>
</dbReference>
<keyword evidence="4" id="KW-1185">Reference proteome</keyword>
<dbReference type="SMART" id="SM00530">
    <property type="entry name" value="HTH_XRE"/>
    <property type="match status" value="1"/>
</dbReference>
<dbReference type="InterPro" id="IPR010982">
    <property type="entry name" value="Lambda_DNA-bd_dom_sf"/>
</dbReference>
<reference evidence="4" key="1">
    <citation type="submission" date="2015-11" db="EMBL/GenBank/DDBJ databases">
        <title>Complete genome sequence of a polyethylene-glycol degrader Sphingopyxis macrogoltabida 203N (NBRC 111659).</title>
        <authorList>
            <person name="Yoshiyuki O."/>
            <person name="Shouta N."/>
            <person name="Nagata Y."/>
            <person name="Numata M."/>
            <person name="Tsuchikane K."/>
            <person name="Hosoyama A."/>
            <person name="Yamazoe A."/>
            <person name="Tsuda M."/>
            <person name="Fujita N."/>
            <person name="Kawai F."/>
        </authorList>
    </citation>
    <scope>NUCLEOTIDE SEQUENCE [LARGE SCALE GENOMIC DNA]</scope>
    <source>
        <strain evidence="4">203N</strain>
    </source>
</reference>
<dbReference type="Proteomes" id="UP000076088">
    <property type="component" value="Chromosome"/>
</dbReference>
<reference evidence="3 4" key="2">
    <citation type="journal article" date="2016" name="Genome Announc.">
        <title>Complete Genome Sequence of Sphingopyxis macrogoltabida Strain 203N (NBRC 111659), a Polyethylene Glycol Degrader.</title>
        <authorList>
            <person name="Ohtsubo Y."/>
            <person name="Nonoyama S."/>
            <person name="Nagata Y."/>
            <person name="Numata M."/>
            <person name="Tsuchikane K."/>
            <person name="Hosoyama A."/>
            <person name="Yamazoe A."/>
            <person name="Tsuda M."/>
            <person name="Fujita N."/>
            <person name="Kawai F."/>
        </authorList>
    </citation>
    <scope>NUCLEOTIDE SEQUENCE [LARGE SCALE GENOMIC DNA]</scope>
    <source>
        <strain evidence="3 4">203N</strain>
    </source>
</reference>
<protein>
    <recommendedName>
        <fullName evidence="2">HTH cro/C1-type domain-containing protein</fullName>
    </recommendedName>
</protein>
<sequence length="139" mass="14673">MTSLRMTGIGDTEGLKQASPAKEVAGEATGNLDTDAVYGAEESFGASLRRMRRASGLTASEFATAVGVSIPAVCNWELGHARPRPKRLARIADVLGVNSCDLVGSSRTGTLTETVSRVRLEIAQLAGVAPERVKIYIEL</sequence>
<evidence type="ECO:0000313" key="3">
    <source>
        <dbReference type="EMBL" id="AMU91842.1"/>
    </source>
</evidence>
<gene>
    <name evidence="3" type="ORF">ATM17_22785</name>
</gene>
<dbReference type="EMBL" id="CP013344">
    <property type="protein sequence ID" value="AMU91842.1"/>
    <property type="molecule type" value="Genomic_DNA"/>
</dbReference>
<dbReference type="PROSITE" id="PS50943">
    <property type="entry name" value="HTH_CROC1"/>
    <property type="match status" value="1"/>
</dbReference>
<dbReference type="Gene3D" id="1.10.260.40">
    <property type="entry name" value="lambda repressor-like DNA-binding domains"/>
    <property type="match status" value="1"/>
</dbReference>
<feature type="region of interest" description="Disordered" evidence="1">
    <location>
        <begin position="1"/>
        <end position="27"/>
    </location>
</feature>
<dbReference type="GO" id="GO:0003677">
    <property type="term" value="F:DNA binding"/>
    <property type="evidence" value="ECO:0007669"/>
    <property type="project" value="InterPro"/>
</dbReference>
<dbReference type="InterPro" id="IPR001387">
    <property type="entry name" value="Cro/C1-type_HTH"/>
</dbReference>
<dbReference type="AlphaFoldDB" id="A0AAC9AXM0"/>
<evidence type="ECO:0000259" key="2">
    <source>
        <dbReference type="PROSITE" id="PS50943"/>
    </source>
</evidence>
<proteinExistence type="predicted"/>
<organism evidence="3 4">
    <name type="scientific">Sphingopyxis macrogoltabida</name>
    <name type="common">Sphingomonas macrogoltabidus</name>
    <dbReference type="NCBI Taxonomy" id="33050"/>
    <lineage>
        <taxon>Bacteria</taxon>
        <taxon>Pseudomonadati</taxon>
        <taxon>Pseudomonadota</taxon>
        <taxon>Alphaproteobacteria</taxon>
        <taxon>Sphingomonadales</taxon>
        <taxon>Sphingomonadaceae</taxon>
        <taxon>Sphingopyxis</taxon>
    </lineage>
</organism>
<name>A0AAC9AXM0_SPHMC</name>
<evidence type="ECO:0000256" key="1">
    <source>
        <dbReference type="SAM" id="MobiDB-lite"/>
    </source>
</evidence>
<accession>A0AAC9AXM0</accession>
<feature type="domain" description="HTH cro/C1-type" evidence="2">
    <location>
        <begin position="48"/>
        <end position="102"/>
    </location>
</feature>
<dbReference type="Pfam" id="PF13560">
    <property type="entry name" value="HTH_31"/>
    <property type="match status" value="1"/>
</dbReference>
<evidence type="ECO:0000313" key="4">
    <source>
        <dbReference type="Proteomes" id="UP000076088"/>
    </source>
</evidence>